<sequence>MLEGVGPTRFAADLHDFLEQVRQKGQMPGLAAAVWWGSEPYAAAVTGFRKRNDPTPVTIGDRWHLGSNTKAMTATLIGLFVDRGVVRFEDQLNELLGGDQLHPGYAAVTVEQLLQHRGGAPENPPPHMRKHMSTDGIEPAAARAAAVTTILADSPAHTPGKYAYSNVGYMILGAALQRLCGASWESLMRTELFTPLRMNSAGFGGPGSPGTTDQPWGHNSTLEPMPPGPLSDNPPAFGPAGTVHCTLTDWGRFLGQHLAGARGAPSILSTVTMARLHQPARGGDYAAGWIVLTPEWANGPVLTHTGSNTLWTAETLLAPANNLIFAVVTNCGDDQAHQAVDDVTGWLIDNCTTGQTRGHPNR</sequence>
<reference evidence="4 5" key="1">
    <citation type="submission" date="2019-07" db="EMBL/GenBank/DDBJ databases">
        <title>Whole genome shotgun sequence of Nocardia ninae NBRC 108245.</title>
        <authorList>
            <person name="Hosoyama A."/>
            <person name="Uohara A."/>
            <person name="Ohji S."/>
            <person name="Ichikawa N."/>
        </authorList>
    </citation>
    <scope>NUCLEOTIDE SEQUENCE [LARGE SCALE GENOMIC DNA]</scope>
    <source>
        <strain evidence="4 5">NBRC 108245</strain>
    </source>
</reference>
<dbReference type="EMBL" id="BJXA01000105">
    <property type="protein sequence ID" value="GEM43601.1"/>
    <property type="molecule type" value="Genomic_DNA"/>
</dbReference>
<name>A0A511MT37_9NOCA</name>
<evidence type="ECO:0000259" key="3">
    <source>
        <dbReference type="Pfam" id="PF00144"/>
    </source>
</evidence>
<comment type="subcellular location">
    <subcellularLocation>
        <location evidence="1">Membrane</location>
    </subcellularLocation>
</comment>
<dbReference type="Gene3D" id="3.40.710.10">
    <property type="entry name" value="DD-peptidase/beta-lactamase superfamily"/>
    <property type="match status" value="1"/>
</dbReference>
<evidence type="ECO:0000256" key="2">
    <source>
        <dbReference type="ARBA" id="ARBA00023136"/>
    </source>
</evidence>
<dbReference type="Pfam" id="PF00144">
    <property type="entry name" value="Beta-lactamase"/>
    <property type="match status" value="1"/>
</dbReference>
<organism evidence="4 5">
    <name type="scientific">Nocardia ninae NBRC 108245</name>
    <dbReference type="NCBI Taxonomy" id="1210091"/>
    <lineage>
        <taxon>Bacteria</taxon>
        <taxon>Bacillati</taxon>
        <taxon>Actinomycetota</taxon>
        <taxon>Actinomycetes</taxon>
        <taxon>Mycobacteriales</taxon>
        <taxon>Nocardiaceae</taxon>
        <taxon>Nocardia</taxon>
    </lineage>
</organism>
<evidence type="ECO:0000313" key="4">
    <source>
        <dbReference type="EMBL" id="GEM43601.1"/>
    </source>
</evidence>
<protein>
    <recommendedName>
        <fullName evidence="3">Beta-lactamase-related domain-containing protein</fullName>
    </recommendedName>
</protein>
<dbReference type="AlphaFoldDB" id="A0A511MT37"/>
<evidence type="ECO:0000256" key="1">
    <source>
        <dbReference type="ARBA" id="ARBA00004370"/>
    </source>
</evidence>
<dbReference type="RefSeq" id="WP_281289461.1">
    <property type="nucleotide sequence ID" value="NZ_BJXA01000105.1"/>
</dbReference>
<dbReference type="InterPro" id="IPR050491">
    <property type="entry name" value="AmpC-like"/>
</dbReference>
<accession>A0A511MT37</accession>
<dbReference type="PANTHER" id="PTHR46825">
    <property type="entry name" value="D-ALANYL-D-ALANINE-CARBOXYPEPTIDASE/ENDOPEPTIDASE AMPH"/>
    <property type="match status" value="1"/>
</dbReference>
<proteinExistence type="predicted"/>
<gene>
    <name evidence="4" type="ORF">NN4_81200</name>
</gene>
<comment type="caution">
    <text evidence="4">The sequence shown here is derived from an EMBL/GenBank/DDBJ whole genome shotgun (WGS) entry which is preliminary data.</text>
</comment>
<dbReference type="InterPro" id="IPR001466">
    <property type="entry name" value="Beta-lactam-related"/>
</dbReference>
<dbReference type="SUPFAM" id="SSF56601">
    <property type="entry name" value="beta-lactamase/transpeptidase-like"/>
    <property type="match status" value="1"/>
</dbReference>
<dbReference type="GO" id="GO:0016020">
    <property type="term" value="C:membrane"/>
    <property type="evidence" value="ECO:0007669"/>
    <property type="project" value="UniProtKB-SubCell"/>
</dbReference>
<feature type="domain" description="Beta-lactamase-related" evidence="3">
    <location>
        <begin position="17"/>
        <end position="335"/>
    </location>
</feature>
<dbReference type="Proteomes" id="UP000321424">
    <property type="component" value="Unassembled WGS sequence"/>
</dbReference>
<keyword evidence="5" id="KW-1185">Reference proteome</keyword>
<evidence type="ECO:0000313" key="5">
    <source>
        <dbReference type="Proteomes" id="UP000321424"/>
    </source>
</evidence>
<dbReference type="PANTHER" id="PTHR46825:SF11">
    <property type="entry name" value="PENICILLIN-BINDING PROTEIN 4"/>
    <property type="match status" value="1"/>
</dbReference>
<keyword evidence="2" id="KW-0472">Membrane</keyword>
<dbReference type="InterPro" id="IPR012338">
    <property type="entry name" value="Beta-lactam/transpept-like"/>
</dbReference>